<evidence type="ECO:0000259" key="3">
    <source>
        <dbReference type="SMART" id="SM00479"/>
    </source>
</evidence>
<dbReference type="InterPro" id="IPR035901">
    <property type="entry name" value="GIY-YIG_endonuc_sf"/>
</dbReference>
<dbReference type="Gene3D" id="3.30.420.10">
    <property type="entry name" value="Ribonuclease H-like superfamily/Ribonuclease H"/>
    <property type="match status" value="1"/>
</dbReference>
<keyword evidence="5" id="KW-1185">Reference proteome</keyword>
<dbReference type="GO" id="GO:0008408">
    <property type="term" value="F:3'-5' exonuclease activity"/>
    <property type="evidence" value="ECO:0007669"/>
    <property type="project" value="TreeGrafter"/>
</dbReference>
<dbReference type="NCBIfam" id="TIGR00573">
    <property type="entry name" value="dnaq"/>
    <property type="match status" value="1"/>
</dbReference>
<evidence type="ECO:0000313" key="4">
    <source>
        <dbReference type="EMBL" id="TWP27774.1"/>
    </source>
</evidence>
<dbReference type="Pfam" id="PF00929">
    <property type="entry name" value="RNase_T"/>
    <property type="match status" value="1"/>
</dbReference>
<reference evidence="4 5" key="1">
    <citation type="submission" date="2019-02" db="EMBL/GenBank/DDBJ databases">
        <title>Apibacter muscae sp. nov.: a novel member of the house fly microbiota.</title>
        <authorList>
            <person name="Park R."/>
        </authorList>
    </citation>
    <scope>NUCLEOTIDE SEQUENCE [LARGE SCALE GENOMIC DNA]</scope>
    <source>
        <strain evidence="4 5">AL1</strain>
    </source>
</reference>
<name>A0A563DDB7_9FLAO</name>
<accession>A0A563DDB7</accession>
<dbReference type="SMART" id="SM00479">
    <property type="entry name" value="EXOIII"/>
    <property type="match status" value="1"/>
</dbReference>
<dbReference type="InterPro" id="IPR012337">
    <property type="entry name" value="RNaseH-like_sf"/>
</dbReference>
<dbReference type="PANTHER" id="PTHR30231:SF41">
    <property type="entry name" value="DNA POLYMERASE III SUBUNIT EPSILON"/>
    <property type="match status" value="1"/>
</dbReference>
<gene>
    <name evidence="4" type="ORF">ETU09_06675</name>
</gene>
<dbReference type="CDD" id="cd06127">
    <property type="entry name" value="DEDDh"/>
    <property type="match status" value="1"/>
</dbReference>
<comment type="caution">
    <text evidence="4">The sequence shown here is derived from an EMBL/GenBank/DDBJ whole genome shotgun (WGS) entry which is preliminary data.</text>
</comment>
<keyword evidence="4" id="KW-0540">Nuclease</keyword>
<evidence type="ECO:0000256" key="2">
    <source>
        <dbReference type="ARBA" id="ARBA00026073"/>
    </source>
</evidence>
<proteinExistence type="predicted"/>
<dbReference type="GO" id="GO:0003887">
    <property type="term" value="F:DNA-directed DNA polymerase activity"/>
    <property type="evidence" value="ECO:0007669"/>
    <property type="project" value="InterPro"/>
</dbReference>
<organism evidence="4 5">
    <name type="scientific">Apibacter muscae</name>
    <dbReference type="NCBI Taxonomy" id="2509004"/>
    <lineage>
        <taxon>Bacteria</taxon>
        <taxon>Pseudomonadati</taxon>
        <taxon>Bacteroidota</taxon>
        <taxon>Flavobacteriia</taxon>
        <taxon>Flavobacteriales</taxon>
        <taxon>Weeksellaceae</taxon>
        <taxon>Apibacter</taxon>
    </lineage>
</organism>
<feature type="domain" description="Exonuclease" evidence="3">
    <location>
        <begin position="2"/>
        <end position="167"/>
    </location>
</feature>
<comment type="subunit">
    <text evidence="2">DNA polymerase III contains a core (composed of alpha, epsilon and theta chains) that associates with a tau subunit. This core dimerizes to form the POLIII' complex. PolIII' associates with the gamma complex (composed of gamma, delta, delta', psi and chi chains) and with the beta chain to form the complete DNA polymerase III complex.</text>
</comment>
<dbReference type="OrthoDB" id="9803913at2"/>
<dbReference type="GO" id="GO:0003677">
    <property type="term" value="F:DNA binding"/>
    <property type="evidence" value="ECO:0007669"/>
    <property type="project" value="InterPro"/>
</dbReference>
<dbReference type="FunFam" id="3.30.420.10:FF:000045">
    <property type="entry name" value="3'-5' exonuclease DinG"/>
    <property type="match status" value="1"/>
</dbReference>
<dbReference type="GO" id="GO:0005829">
    <property type="term" value="C:cytosol"/>
    <property type="evidence" value="ECO:0007669"/>
    <property type="project" value="TreeGrafter"/>
</dbReference>
<keyword evidence="4" id="KW-0378">Hydrolase</keyword>
<dbReference type="Gene3D" id="3.40.1440.10">
    <property type="entry name" value="GIY-YIG endonuclease"/>
    <property type="match status" value="1"/>
</dbReference>
<dbReference type="InterPro" id="IPR036397">
    <property type="entry name" value="RNaseH_sf"/>
</dbReference>
<protein>
    <submittedName>
        <fullName evidence="4">Exonuclease</fullName>
    </submittedName>
</protein>
<dbReference type="AlphaFoldDB" id="A0A563DDB7"/>
<dbReference type="Proteomes" id="UP000319499">
    <property type="component" value="Unassembled WGS sequence"/>
</dbReference>
<dbReference type="GO" id="GO:0045004">
    <property type="term" value="P:DNA replication proofreading"/>
    <property type="evidence" value="ECO:0007669"/>
    <property type="project" value="TreeGrafter"/>
</dbReference>
<dbReference type="SUPFAM" id="SSF53098">
    <property type="entry name" value="Ribonuclease H-like"/>
    <property type="match status" value="1"/>
</dbReference>
<evidence type="ECO:0000256" key="1">
    <source>
        <dbReference type="ARBA" id="ARBA00025483"/>
    </source>
</evidence>
<dbReference type="PANTHER" id="PTHR30231">
    <property type="entry name" value="DNA POLYMERASE III SUBUNIT EPSILON"/>
    <property type="match status" value="1"/>
</dbReference>
<comment type="function">
    <text evidence="1">DNA polymerase III is a complex, multichain enzyme responsible for most of the replicative synthesis in bacteria. The epsilon subunit contain the editing function and is a proofreading 3'-5' exonuclease.</text>
</comment>
<dbReference type="InterPro" id="IPR006054">
    <property type="entry name" value="DnaQ"/>
</dbReference>
<dbReference type="InterPro" id="IPR013520">
    <property type="entry name" value="Ribonucl_H"/>
</dbReference>
<evidence type="ECO:0000313" key="5">
    <source>
        <dbReference type="Proteomes" id="UP000319499"/>
    </source>
</evidence>
<dbReference type="RefSeq" id="WP_146292724.1">
    <property type="nucleotide sequence ID" value="NZ_SELH01000021.1"/>
</dbReference>
<dbReference type="EMBL" id="SELH01000021">
    <property type="protein sequence ID" value="TWP27774.1"/>
    <property type="molecule type" value="Genomic_DNA"/>
</dbReference>
<sequence length="414" mass="47358">MDYAILDIETTGGKFNEEGIIEIAVYRFNGEKVTDTFISMVNPERKIHFYVQKLTGITSKMVLAAPKFYELAKRLIEITENAIIVAHNANFDYRVIKNEFKRLGYNYQRLTLDTVNLSKKLIPNMPSYSLGNLCSELGIPVSDRHRAHGDARATVQLFQLLLAKDINKNIITSFIQEETSNKKEENNKINKLLESLPQLPGVFYLLDANGTIIYLASSRNISIKARLILTHNHRKSKIILKQTVSINYELTGSAVIAEIKALNEEIAILPKFKATKENYPFLQGIFIKGDQFTIAPITHKNKKSAWLAFSTVEEAESFLENFTYTETSKNNYFLKEDKLLLLGIGRNKNEHSFLYLEKGLLKGYGYYKLHSQIKSVERIQKIMIPATANLNLQLLIRNLVYINKKLIKKVITLE</sequence>
<keyword evidence="4" id="KW-0269">Exonuclease</keyword>